<keyword evidence="3 8" id="KW-0812">Transmembrane</keyword>
<dbReference type="Proteomes" id="UP000298049">
    <property type="component" value="Chromosome"/>
</dbReference>
<evidence type="ECO:0000256" key="4">
    <source>
        <dbReference type="ARBA" id="ARBA00022779"/>
    </source>
</evidence>
<accession>A0A4P7XGW6</accession>
<evidence type="ECO:0000256" key="6">
    <source>
        <dbReference type="ARBA" id="ARBA00023136"/>
    </source>
</evidence>
<dbReference type="InterPro" id="IPR046786">
    <property type="entry name" value="MotA_N"/>
</dbReference>
<dbReference type="GO" id="GO:0071978">
    <property type="term" value="P:bacterial-type flagellum-dependent swarming motility"/>
    <property type="evidence" value="ECO:0007669"/>
    <property type="project" value="InterPro"/>
</dbReference>
<dbReference type="InterPro" id="IPR002898">
    <property type="entry name" value="MotA_ExbB_proton_chnl"/>
</dbReference>
<dbReference type="NCBIfam" id="NF006583">
    <property type="entry name" value="PRK09109.1"/>
    <property type="match status" value="1"/>
</dbReference>
<comment type="subcellular location">
    <subcellularLocation>
        <location evidence="1">Cell membrane</location>
        <topology evidence="1">Multi-pass membrane protein</topology>
    </subcellularLocation>
    <subcellularLocation>
        <location evidence="7">Membrane</location>
        <topology evidence="7">Multi-pass membrane protein</topology>
    </subcellularLocation>
</comment>
<dbReference type="GO" id="GO:0005886">
    <property type="term" value="C:plasma membrane"/>
    <property type="evidence" value="ECO:0007669"/>
    <property type="project" value="UniProtKB-SubCell"/>
</dbReference>
<evidence type="ECO:0000259" key="10">
    <source>
        <dbReference type="Pfam" id="PF20560"/>
    </source>
</evidence>
<dbReference type="AlphaFoldDB" id="A0A4P7XGW6"/>
<protein>
    <submittedName>
        <fullName evidence="11">Flagellar motor protein</fullName>
    </submittedName>
</protein>
<sequence length="246" mass="26340">MDILSLIGVVLAFAAILGGNLLEGGTLAMLFNGPAAIIVIGGTLAAIIIQTPRPVLVRAGKIFGWIFMPPYLAPEEGLDKVIGWSLRSRKEGLLGLESLADSEPEPFARKGLQVLVDGSEPEAVRAILEVELEFGEERDLDAARVFEAMGGYSPTIGIIGAVMGLIQVMTNLEDPATLGSGIATAFVATIYGVAFANLLLFPIASKLRSLVRQRSRYQEMMIDGLMAVAEGENPRSIELRLRGYLQ</sequence>
<reference evidence="11 12" key="1">
    <citation type="submission" date="2018-07" db="EMBL/GenBank/DDBJ databases">
        <title>Marsedoiliclastica nanhaica gen. nov. sp. nov., a novel marine hydrocarbonoclastic bacterium isolated from an in-situ enriched hydrocarbon-degrading consortium in deep-sea sediment.</title>
        <authorList>
            <person name="Dong C."/>
            <person name="Ma T."/>
            <person name="Liu R."/>
            <person name="Shao Z."/>
        </authorList>
    </citation>
    <scope>NUCLEOTIDE SEQUENCE [LARGE SCALE GENOMIC DNA]</scope>
    <source>
        <strain evidence="12">soil36-7</strain>
    </source>
</reference>
<dbReference type="GO" id="GO:0015031">
    <property type="term" value="P:protein transport"/>
    <property type="evidence" value="ECO:0007669"/>
    <property type="project" value="UniProtKB-KW"/>
</dbReference>
<evidence type="ECO:0000256" key="5">
    <source>
        <dbReference type="ARBA" id="ARBA00022989"/>
    </source>
</evidence>
<feature type="domain" description="MotA/TolQ/ExbB proton channel" evidence="9">
    <location>
        <begin position="101"/>
        <end position="218"/>
    </location>
</feature>
<keyword evidence="2" id="KW-1003">Cell membrane</keyword>
<dbReference type="RefSeq" id="WP_136548232.1">
    <property type="nucleotide sequence ID" value="NZ_CP031093.1"/>
</dbReference>
<dbReference type="EMBL" id="CP031093">
    <property type="protein sequence ID" value="QCF25694.1"/>
    <property type="molecule type" value="Genomic_DNA"/>
</dbReference>
<dbReference type="GO" id="GO:0006935">
    <property type="term" value="P:chemotaxis"/>
    <property type="evidence" value="ECO:0007669"/>
    <property type="project" value="InterPro"/>
</dbReference>
<keyword evidence="7" id="KW-0653">Protein transport</keyword>
<comment type="similarity">
    <text evidence="7">Belongs to the exbB/tolQ family.</text>
</comment>
<dbReference type="Pfam" id="PF01618">
    <property type="entry name" value="MotA_ExbB"/>
    <property type="match status" value="1"/>
</dbReference>
<dbReference type="PANTHER" id="PTHR30433:SF3">
    <property type="entry name" value="MOTILITY PROTEIN A"/>
    <property type="match status" value="1"/>
</dbReference>
<dbReference type="PANTHER" id="PTHR30433">
    <property type="entry name" value="CHEMOTAXIS PROTEIN MOTA"/>
    <property type="match status" value="1"/>
</dbReference>
<dbReference type="Pfam" id="PF20560">
    <property type="entry name" value="MotA_N"/>
    <property type="match status" value="1"/>
</dbReference>
<evidence type="ECO:0000256" key="8">
    <source>
        <dbReference type="SAM" id="Phobius"/>
    </source>
</evidence>
<dbReference type="InterPro" id="IPR047055">
    <property type="entry name" value="MotA-like"/>
</dbReference>
<dbReference type="OrthoDB" id="9806929at2"/>
<evidence type="ECO:0000256" key="2">
    <source>
        <dbReference type="ARBA" id="ARBA00022475"/>
    </source>
</evidence>
<feature type="transmembrane region" description="Helical" evidence="8">
    <location>
        <begin position="28"/>
        <end position="49"/>
    </location>
</feature>
<organism evidence="11 12">
    <name type="scientific">Hydrocarboniclastica marina</name>
    <dbReference type="NCBI Taxonomy" id="2259620"/>
    <lineage>
        <taxon>Bacteria</taxon>
        <taxon>Pseudomonadati</taxon>
        <taxon>Pseudomonadota</taxon>
        <taxon>Gammaproteobacteria</taxon>
        <taxon>Alteromonadales</taxon>
        <taxon>Alteromonadaceae</taxon>
        <taxon>Hydrocarboniclastica</taxon>
    </lineage>
</organism>
<evidence type="ECO:0000259" key="9">
    <source>
        <dbReference type="Pfam" id="PF01618"/>
    </source>
</evidence>
<keyword evidence="11" id="KW-0282">Flagellum</keyword>
<keyword evidence="4" id="KW-0283">Flagellar rotation</keyword>
<dbReference type="KEGG" id="hmi:soil367_07055"/>
<gene>
    <name evidence="11" type="ORF">soil367_07055</name>
</gene>
<feature type="transmembrane region" description="Helical" evidence="8">
    <location>
        <begin position="182"/>
        <end position="204"/>
    </location>
</feature>
<feature type="transmembrane region" description="Helical" evidence="8">
    <location>
        <begin position="152"/>
        <end position="170"/>
    </location>
</feature>
<keyword evidence="11" id="KW-0966">Cell projection</keyword>
<evidence type="ECO:0000256" key="1">
    <source>
        <dbReference type="ARBA" id="ARBA00004651"/>
    </source>
</evidence>
<keyword evidence="6 8" id="KW-0472">Membrane</keyword>
<keyword evidence="5 8" id="KW-1133">Transmembrane helix</keyword>
<feature type="domain" description="Motility protein A N-terminal" evidence="10">
    <location>
        <begin position="6"/>
        <end position="69"/>
    </location>
</feature>
<proteinExistence type="inferred from homology"/>
<keyword evidence="12" id="KW-1185">Reference proteome</keyword>
<name>A0A4P7XGW6_9ALTE</name>
<evidence type="ECO:0000313" key="11">
    <source>
        <dbReference type="EMBL" id="QCF25694.1"/>
    </source>
</evidence>
<keyword evidence="7" id="KW-0813">Transport</keyword>
<keyword evidence="11" id="KW-0969">Cilium</keyword>
<evidence type="ECO:0000256" key="3">
    <source>
        <dbReference type="ARBA" id="ARBA00022692"/>
    </source>
</evidence>
<evidence type="ECO:0000256" key="7">
    <source>
        <dbReference type="RuleBase" id="RU004057"/>
    </source>
</evidence>
<evidence type="ECO:0000313" key="12">
    <source>
        <dbReference type="Proteomes" id="UP000298049"/>
    </source>
</evidence>